<dbReference type="EMBL" id="CP098827">
    <property type="protein sequence ID" value="XBO70515.1"/>
    <property type="molecule type" value="Genomic_DNA"/>
</dbReference>
<feature type="domain" description="Extensin-like C-terminal" evidence="1">
    <location>
        <begin position="56"/>
        <end position="225"/>
    </location>
</feature>
<dbReference type="RefSeq" id="WP_348827123.1">
    <property type="nucleotide sequence ID" value="NZ_CP098827.1"/>
</dbReference>
<reference evidence="2" key="1">
    <citation type="submission" date="2022-06" db="EMBL/GenBank/DDBJ databases">
        <title>A novel DMS-producing enzyme.</title>
        <authorList>
            <person name="Zhang Y."/>
        </authorList>
    </citation>
    <scope>NUCLEOTIDE SEQUENCE</scope>
    <source>
        <strain evidence="2">RT37</strain>
    </source>
</reference>
<name>A0AAU7KG88_9GAMM</name>
<proteinExistence type="predicted"/>
<gene>
    <name evidence="2" type="ORF">NFG58_18180</name>
</gene>
<accession>A0AAU7KG88</accession>
<dbReference type="InterPro" id="IPR009683">
    <property type="entry name" value="Extensin-like_C"/>
</dbReference>
<dbReference type="AlphaFoldDB" id="A0AAU7KG88"/>
<protein>
    <submittedName>
        <fullName evidence="2">Extensin family protein</fullName>
    </submittedName>
</protein>
<evidence type="ECO:0000259" key="1">
    <source>
        <dbReference type="Pfam" id="PF06904"/>
    </source>
</evidence>
<sequence>MGQWLLIMLLVLGVALDKGMIAIPDRWLPWTPISIETPPGPFLGWKLARLADDPEACRAVLAADPPQRYTPLDDVTRGQCELSNLVRYAGGQSRMQPSVMTRCPLAVAWAVFERHELNAAARAHLGVDVAQIEHFGSFACRNIYGRAEGRRSQHASAEALDVAAFELEDGRRISLSGHWGKRAEGRFLKEVGQRACKVFGTVLGPDYNAAHADHFHLGVGGRVCR</sequence>
<dbReference type="Pfam" id="PF06904">
    <property type="entry name" value="Extensin-like_C"/>
    <property type="match status" value="1"/>
</dbReference>
<evidence type="ECO:0000313" key="2">
    <source>
        <dbReference type="EMBL" id="XBO70515.1"/>
    </source>
</evidence>
<organism evidence="2">
    <name type="scientific">Halomonas sp. RT37</name>
    <dbReference type="NCBI Taxonomy" id="2950872"/>
    <lineage>
        <taxon>Bacteria</taxon>
        <taxon>Pseudomonadati</taxon>
        <taxon>Pseudomonadota</taxon>
        <taxon>Gammaproteobacteria</taxon>
        <taxon>Oceanospirillales</taxon>
        <taxon>Halomonadaceae</taxon>
        <taxon>Halomonas</taxon>
    </lineage>
</organism>